<name>A0A438D173_VITVI</name>
<dbReference type="Gene3D" id="3.40.50.300">
    <property type="entry name" value="P-loop containing nucleotide triphosphate hydrolases"/>
    <property type="match status" value="1"/>
</dbReference>
<evidence type="ECO:0000313" key="1">
    <source>
        <dbReference type="EMBL" id="RVW29194.1"/>
    </source>
</evidence>
<dbReference type="SUPFAM" id="SSF52540">
    <property type="entry name" value="P-loop containing nucleoside triphosphate hydrolases"/>
    <property type="match status" value="1"/>
</dbReference>
<dbReference type="AlphaFoldDB" id="A0A438D173"/>
<comment type="caution">
    <text evidence="1">The sequence shown here is derived from an EMBL/GenBank/DDBJ whole genome shotgun (WGS) entry which is preliminary data.</text>
</comment>
<dbReference type="EMBL" id="QGNW01001858">
    <property type="protein sequence ID" value="RVW29194.1"/>
    <property type="molecule type" value="Genomic_DNA"/>
</dbReference>
<accession>A0A438D173</accession>
<gene>
    <name evidence="1" type="ORF">CK203_083931</name>
</gene>
<dbReference type="PANTHER" id="PTHR28653:SF1">
    <property type="entry name" value="ATPASE SWSAP1"/>
    <property type="match status" value="1"/>
</dbReference>
<dbReference type="Proteomes" id="UP000288805">
    <property type="component" value="Unassembled WGS sequence"/>
</dbReference>
<evidence type="ECO:0000313" key="2">
    <source>
        <dbReference type="Proteomes" id="UP000288805"/>
    </source>
</evidence>
<proteinExistence type="predicted"/>
<dbReference type="PANTHER" id="PTHR28653">
    <property type="match status" value="1"/>
</dbReference>
<sequence length="261" mass="29628">MVERFFSGKITETAGQDAGNFTLLSGPPSCGKTSLLFQFAFNAAVEGHSGNRDVVFICTRRRLESKPPCLSQGVDPSSDMFQHVQMKYVEDDEAIKKYFAAFHLHHKFPVAVIIDDFEPAKRDTTVLGKRFGNGSDTSPLSQCHSSCQGLLMVLPVFIFNFSSKTAPCKVLLSDTHHGDSPSCYSSTRDGFHLSLRLKVGLSVESYINASFEDFLWGRLWIISSHEWHQFRKWQLREEENRKVLHSFQYLFLEDVTEDDDT</sequence>
<dbReference type="InterPro" id="IPR027417">
    <property type="entry name" value="P-loop_NTPase"/>
</dbReference>
<organism evidence="1 2">
    <name type="scientific">Vitis vinifera</name>
    <name type="common">Grape</name>
    <dbReference type="NCBI Taxonomy" id="29760"/>
    <lineage>
        <taxon>Eukaryota</taxon>
        <taxon>Viridiplantae</taxon>
        <taxon>Streptophyta</taxon>
        <taxon>Embryophyta</taxon>
        <taxon>Tracheophyta</taxon>
        <taxon>Spermatophyta</taxon>
        <taxon>Magnoliopsida</taxon>
        <taxon>eudicotyledons</taxon>
        <taxon>Gunneridae</taxon>
        <taxon>Pentapetalae</taxon>
        <taxon>rosids</taxon>
        <taxon>Vitales</taxon>
        <taxon>Vitaceae</taxon>
        <taxon>Viteae</taxon>
        <taxon>Vitis</taxon>
    </lineage>
</organism>
<protein>
    <submittedName>
        <fullName evidence="1">Uncharacterized protein</fullName>
    </submittedName>
</protein>
<reference evidence="1 2" key="1">
    <citation type="journal article" date="2018" name="PLoS Genet.">
        <title>Population sequencing reveals clonal diversity and ancestral inbreeding in the grapevine cultivar Chardonnay.</title>
        <authorList>
            <person name="Roach M.J."/>
            <person name="Johnson D.L."/>
            <person name="Bohlmann J."/>
            <person name="van Vuuren H.J."/>
            <person name="Jones S.J."/>
            <person name="Pretorius I.S."/>
            <person name="Schmidt S.A."/>
            <person name="Borneman A.R."/>
        </authorList>
    </citation>
    <scope>NUCLEOTIDE SEQUENCE [LARGE SCALE GENOMIC DNA]</scope>
    <source>
        <strain evidence="2">cv. Chardonnay</strain>
        <tissue evidence="1">Leaf</tissue>
    </source>
</reference>